<gene>
    <name evidence="1" type="ORF">OCL06_01585</name>
</gene>
<dbReference type="Gene3D" id="3.20.20.370">
    <property type="entry name" value="Glycoside hydrolase/deacetylase"/>
    <property type="match status" value="1"/>
</dbReference>
<reference evidence="2" key="1">
    <citation type="submission" date="2023-07" db="EMBL/GenBank/DDBJ databases">
        <title>Study on multiphase classification of strain Alteromonas salexigens isolated from the Yellow Sea.</title>
        <authorList>
            <person name="Sun L."/>
        </authorList>
    </citation>
    <scope>NUCLEOTIDE SEQUENCE [LARGE SCALE GENOMIC DNA]</scope>
    <source>
        <strain evidence="2">ASW11-19</strain>
    </source>
</reference>
<dbReference type="EMBL" id="JAOTJC010000004">
    <property type="protein sequence ID" value="MCU7553283.1"/>
    <property type="molecule type" value="Genomic_DNA"/>
</dbReference>
<evidence type="ECO:0000313" key="1">
    <source>
        <dbReference type="EMBL" id="MCU7553283.1"/>
    </source>
</evidence>
<dbReference type="InterPro" id="IPR011330">
    <property type="entry name" value="Glyco_hydro/deAcase_b/a-brl"/>
</dbReference>
<accession>A0ABT2VKE6</accession>
<comment type="caution">
    <text evidence="1">The sequence shown here is derived from an EMBL/GenBank/DDBJ whole genome shotgun (WGS) entry which is preliminary data.</text>
</comment>
<dbReference type="Proteomes" id="UP001209257">
    <property type="component" value="Unassembled WGS sequence"/>
</dbReference>
<dbReference type="RefSeq" id="WP_262991988.1">
    <property type="nucleotide sequence ID" value="NZ_JAOTJC010000004.1"/>
</dbReference>
<dbReference type="InterPro" id="IPR006837">
    <property type="entry name" value="Divergent_DAC"/>
</dbReference>
<evidence type="ECO:0000313" key="2">
    <source>
        <dbReference type="Proteomes" id="UP001209257"/>
    </source>
</evidence>
<sequence length="276" mass="30460">MRSLWVLISELATKRHRRLTALMTLWLCCVLLIPAPAIAKSQVLIIIDDVGYRPSDTQTLTLPTPVTLSILPDTPLASAVAAQAARQGRDVMLHLPMEADSGYKLGPLALTADMYPHTIADTLRQALRSVPNARGINNHMGSRLTRERLPMQALMQAVKKEGLFFIDSRTTPDSVAATIAENTGIPTAIRDVFLDHEHSEAFLQQQMALLVRIAKKHGLGIGIAHPHPLSVDFLRRTLPQLKHQGVELISVSDLFAPATPSRWEPEPKRRLTLAPQ</sequence>
<dbReference type="PANTHER" id="PTHR30105">
    <property type="entry name" value="UNCHARACTERIZED YIBQ-RELATED"/>
    <property type="match status" value="1"/>
</dbReference>
<keyword evidence="2" id="KW-1185">Reference proteome</keyword>
<dbReference type="Pfam" id="PF04748">
    <property type="entry name" value="Polysacc_deac_2"/>
    <property type="match status" value="1"/>
</dbReference>
<proteinExistence type="predicted"/>
<protein>
    <submittedName>
        <fullName evidence="1">Divergent polysaccharide deacetylase family protein</fullName>
    </submittedName>
</protein>
<dbReference type="SUPFAM" id="SSF88713">
    <property type="entry name" value="Glycoside hydrolase/deacetylase"/>
    <property type="match status" value="1"/>
</dbReference>
<name>A0ABT2VKE6_9ALTE</name>
<dbReference type="CDD" id="cd10936">
    <property type="entry name" value="CE4_DAC2"/>
    <property type="match status" value="1"/>
</dbReference>
<organism evidence="1 2">
    <name type="scientific">Alteromonas salexigens</name>
    <dbReference type="NCBI Taxonomy" id="2982530"/>
    <lineage>
        <taxon>Bacteria</taxon>
        <taxon>Pseudomonadati</taxon>
        <taxon>Pseudomonadota</taxon>
        <taxon>Gammaproteobacteria</taxon>
        <taxon>Alteromonadales</taxon>
        <taxon>Alteromonadaceae</taxon>
        <taxon>Alteromonas/Salinimonas group</taxon>
        <taxon>Alteromonas</taxon>
    </lineage>
</organism>
<dbReference type="PANTHER" id="PTHR30105:SF2">
    <property type="entry name" value="DIVERGENT POLYSACCHARIDE DEACETYLASE SUPERFAMILY"/>
    <property type="match status" value="1"/>
</dbReference>